<protein>
    <submittedName>
        <fullName evidence="1">Uncharacterized protein</fullName>
    </submittedName>
</protein>
<organism evidence="1">
    <name type="scientific">marine sediment metagenome</name>
    <dbReference type="NCBI Taxonomy" id="412755"/>
    <lineage>
        <taxon>unclassified sequences</taxon>
        <taxon>metagenomes</taxon>
        <taxon>ecological metagenomes</taxon>
    </lineage>
</organism>
<accession>A0A0F9P9R8</accession>
<reference evidence="1" key="1">
    <citation type="journal article" date="2015" name="Nature">
        <title>Complex archaea that bridge the gap between prokaryotes and eukaryotes.</title>
        <authorList>
            <person name="Spang A."/>
            <person name="Saw J.H."/>
            <person name="Jorgensen S.L."/>
            <person name="Zaremba-Niedzwiedzka K."/>
            <person name="Martijn J."/>
            <person name="Lind A.E."/>
            <person name="van Eijk R."/>
            <person name="Schleper C."/>
            <person name="Guy L."/>
            <person name="Ettema T.J."/>
        </authorList>
    </citation>
    <scope>NUCLEOTIDE SEQUENCE</scope>
</reference>
<name>A0A0F9P9R8_9ZZZZ</name>
<sequence>MQKSWFISESDLKTTGSALNVQMENMSLTVQVNAGESLYGNFIGSVRIHISTVYGLIAFYIDDIKKKELLFNNYDSERMTMQILVGNLTSGTHVIEIWWSVITTNPGPTVYCKAPSLLAQTLIE</sequence>
<dbReference type="EMBL" id="LAZR01003169">
    <property type="protein sequence ID" value="KKN21207.1"/>
    <property type="molecule type" value="Genomic_DNA"/>
</dbReference>
<dbReference type="AlphaFoldDB" id="A0A0F9P9R8"/>
<evidence type="ECO:0000313" key="1">
    <source>
        <dbReference type="EMBL" id="KKN21207.1"/>
    </source>
</evidence>
<comment type="caution">
    <text evidence="1">The sequence shown here is derived from an EMBL/GenBank/DDBJ whole genome shotgun (WGS) entry which is preliminary data.</text>
</comment>
<proteinExistence type="predicted"/>
<gene>
    <name evidence="1" type="ORF">LCGC14_0927790</name>
</gene>